<evidence type="ECO:0008006" key="3">
    <source>
        <dbReference type="Google" id="ProtNLM"/>
    </source>
</evidence>
<accession>A0ABY8J3U9</accession>
<evidence type="ECO:0000313" key="1">
    <source>
        <dbReference type="EMBL" id="WFT75425.1"/>
    </source>
</evidence>
<protein>
    <recommendedName>
        <fullName evidence="3">Gas vesicle synthesis protein GvpO</fullName>
    </recommendedName>
</protein>
<sequence>MEESEKSKDAVEGFMNELQKEFQKRSITKAAVYYSYDDNQWTVQVIGEEFLKEHKGEITSVIDKVAEDMKMGKLDIFYRVIKSSS</sequence>
<name>A0ABY8J3U9_9BACI</name>
<dbReference type="Proteomes" id="UP001221597">
    <property type="component" value="Chromosome"/>
</dbReference>
<reference evidence="1 2" key="1">
    <citation type="submission" date="2023-04" db="EMBL/GenBank/DDBJ databases">
        <title>Genome sequence of Halobacillus naozhouensis KACC 21980.</title>
        <authorList>
            <person name="Kim S."/>
            <person name="Heo J."/>
            <person name="Kwon S.-W."/>
        </authorList>
    </citation>
    <scope>NUCLEOTIDE SEQUENCE [LARGE SCALE GENOMIC DNA]</scope>
    <source>
        <strain evidence="1 2">KCTC 13234</strain>
    </source>
</reference>
<gene>
    <name evidence="1" type="ORF">P9989_03225</name>
</gene>
<evidence type="ECO:0000313" key="2">
    <source>
        <dbReference type="Proteomes" id="UP001221597"/>
    </source>
</evidence>
<proteinExistence type="predicted"/>
<keyword evidence="2" id="KW-1185">Reference proteome</keyword>
<dbReference type="RefSeq" id="WP_283077390.1">
    <property type="nucleotide sequence ID" value="NZ_CP121671.1"/>
</dbReference>
<dbReference type="EMBL" id="CP121671">
    <property type="protein sequence ID" value="WFT75425.1"/>
    <property type="molecule type" value="Genomic_DNA"/>
</dbReference>
<organism evidence="1 2">
    <name type="scientific">Halobacillus naozhouensis</name>
    <dbReference type="NCBI Taxonomy" id="554880"/>
    <lineage>
        <taxon>Bacteria</taxon>
        <taxon>Bacillati</taxon>
        <taxon>Bacillota</taxon>
        <taxon>Bacilli</taxon>
        <taxon>Bacillales</taxon>
        <taxon>Bacillaceae</taxon>
        <taxon>Halobacillus</taxon>
    </lineage>
</organism>